<accession>A0AAP0LC93</accession>
<protein>
    <submittedName>
        <fullName evidence="1">Uncharacterized protein</fullName>
    </submittedName>
</protein>
<comment type="caution">
    <text evidence="1">The sequence shown here is derived from an EMBL/GenBank/DDBJ whole genome shotgun (WGS) entry which is preliminary data.</text>
</comment>
<evidence type="ECO:0000313" key="2">
    <source>
        <dbReference type="Proteomes" id="UP001420932"/>
    </source>
</evidence>
<reference evidence="1 2" key="1">
    <citation type="submission" date="2024-01" db="EMBL/GenBank/DDBJ databases">
        <title>Genome assemblies of Stephania.</title>
        <authorList>
            <person name="Yang L."/>
        </authorList>
    </citation>
    <scope>NUCLEOTIDE SEQUENCE [LARGE SCALE GENOMIC DNA]</scope>
    <source>
        <strain evidence="1">YNDBR</strain>
        <tissue evidence="1">Leaf</tissue>
    </source>
</reference>
<dbReference type="AlphaFoldDB" id="A0AAP0LC93"/>
<keyword evidence="2" id="KW-1185">Reference proteome</keyword>
<evidence type="ECO:0000313" key="1">
    <source>
        <dbReference type="EMBL" id="KAK9168448.1"/>
    </source>
</evidence>
<name>A0AAP0LC93_9MAGN</name>
<sequence length="130" mass="13710">MVTVYLRYERVRAGRQGSRPKPEPSSAAAAWASSSAAARTSSAAPSFAVDVGSFAAAPHSTYHSRCSSLRCAHNLLFSFSRASRALLSSFSVRSSLRCPPSSSLRGLSPPSSSPSLLIYTKLPYLLGVTG</sequence>
<gene>
    <name evidence="1" type="ORF">Syun_000588</name>
</gene>
<dbReference type="EMBL" id="JBBNAF010000001">
    <property type="protein sequence ID" value="KAK9168448.1"/>
    <property type="molecule type" value="Genomic_DNA"/>
</dbReference>
<dbReference type="Proteomes" id="UP001420932">
    <property type="component" value="Unassembled WGS sequence"/>
</dbReference>
<proteinExistence type="predicted"/>
<organism evidence="1 2">
    <name type="scientific">Stephania yunnanensis</name>
    <dbReference type="NCBI Taxonomy" id="152371"/>
    <lineage>
        <taxon>Eukaryota</taxon>
        <taxon>Viridiplantae</taxon>
        <taxon>Streptophyta</taxon>
        <taxon>Embryophyta</taxon>
        <taxon>Tracheophyta</taxon>
        <taxon>Spermatophyta</taxon>
        <taxon>Magnoliopsida</taxon>
        <taxon>Ranunculales</taxon>
        <taxon>Menispermaceae</taxon>
        <taxon>Menispermoideae</taxon>
        <taxon>Cissampelideae</taxon>
        <taxon>Stephania</taxon>
    </lineage>
</organism>